<evidence type="ECO:0000259" key="2">
    <source>
        <dbReference type="SMART" id="SM01083"/>
    </source>
</evidence>
<dbReference type="EMBL" id="LR746281">
    <property type="protein sequence ID" value="CAA7410816.1"/>
    <property type="molecule type" value="Genomic_DNA"/>
</dbReference>
<dbReference type="PANTHER" id="PTHR31861:SF15">
    <property type="entry name" value="DUF577 DOMAIN-CONTAINING PROTEIN"/>
    <property type="match status" value="1"/>
</dbReference>
<gene>
    <name evidence="3" type="ORF">SI8410_18021494</name>
</gene>
<protein>
    <recommendedName>
        <fullName evidence="2">CBF1-interacting co-repressor CIR N-terminal domain-containing protein</fullName>
    </recommendedName>
</protein>
<dbReference type="Proteomes" id="UP000663760">
    <property type="component" value="Chromosome 18"/>
</dbReference>
<feature type="domain" description="CBF1-interacting co-repressor CIR N-terminal" evidence="2">
    <location>
        <begin position="14"/>
        <end position="50"/>
    </location>
</feature>
<organism evidence="3 4">
    <name type="scientific">Spirodela intermedia</name>
    <name type="common">Intermediate duckweed</name>
    <dbReference type="NCBI Taxonomy" id="51605"/>
    <lineage>
        <taxon>Eukaryota</taxon>
        <taxon>Viridiplantae</taxon>
        <taxon>Streptophyta</taxon>
        <taxon>Embryophyta</taxon>
        <taxon>Tracheophyta</taxon>
        <taxon>Spermatophyta</taxon>
        <taxon>Magnoliopsida</taxon>
        <taxon>Liliopsida</taxon>
        <taxon>Araceae</taxon>
        <taxon>Lemnoideae</taxon>
        <taxon>Spirodela</taxon>
    </lineage>
</organism>
<dbReference type="AlphaFoldDB" id="A0A7I8LMG7"/>
<evidence type="ECO:0000313" key="4">
    <source>
        <dbReference type="Proteomes" id="UP000663760"/>
    </source>
</evidence>
<keyword evidence="4" id="KW-1185">Reference proteome</keyword>
<accession>A0A7I8LMG7</accession>
<sequence length="184" mass="21057">MGGHGGLNILPQKRWNVYNFENREKVRKDEEEAAREEQIKRDDSRRRDAEFRLEQLRQARGLTGDGPHSRPAPASDSGHINLFEGLQDFQSIVGSEASSNGRDEKRDGRANAARDEGSRKDSKRKREDRPVVISPEDEKYRMGYGVAGKGVKAPWYLSRPMVLEDSCTTYERPHKKEHPVKELL</sequence>
<evidence type="ECO:0000256" key="1">
    <source>
        <dbReference type="SAM" id="MobiDB-lite"/>
    </source>
</evidence>
<proteinExistence type="predicted"/>
<name>A0A7I8LMG7_SPIIN</name>
<dbReference type="OrthoDB" id="2159131at2759"/>
<dbReference type="PANTHER" id="PTHR31861">
    <property type="entry name" value="OS10G0507500 PROTEIN"/>
    <property type="match status" value="1"/>
</dbReference>
<feature type="compositionally biased region" description="Basic and acidic residues" evidence="1">
    <location>
        <begin position="26"/>
        <end position="57"/>
    </location>
</feature>
<reference evidence="3" key="1">
    <citation type="submission" date="2020-02" db="EMBL/GenBank/DDBJ databases">
        <authorList>
            <person name="Scholz U."/>
            <person name="Mascher M."/>
            <person name="Fiebig A."/>
        </authorList>
    </citation>
    <scope>NUCLEOTIDE SEQUENCE</scope>
</reference>
<feature type="region of interest" description="Disordered" evidence="1">
    <location>
        <begin position="26"/>
        <end position="134"/>
    </location>
</feature>
<dbReference type="SMART" id="SM01083">
    <property type="entry name" value="Cir_N"/>
    <property type="match status" value="1"/>
</dbReference>
<feature type="compositionally biased region" description="Basic and acidic residues" evidence="1">
    <location>
        <begin position="101"/>
        <end position="134"/>
    </location>
</feature>
<evidence type="ECO:0000313" key="3">
    <source>
        <dbReference type="EMBL" id="CAA7410816.1"/>
    </source>
</evidence>
<feature type="compositionally biased region" description="Polar residues" evidence="1">
    <location>
        <begin position="88"/>
        <end position="100"/>
    </location>
</feature>
<dbReference type="InterPro" id="IPR019339">
    <property type="entry name" value="CIR_N_dom"/>
</dbReference>